<comment type="caution">
    <text evidence="1">The sequence shown here is derived from an EMBL/GenBank/DDBJ whole genome shotgun (WGS) entry which is preliminary data.</text>
</comment>
<dbReference type="Gene3D" id="2.60.120.10">
    <property type="entry name" value="Jelly Rolls"/>
    <property type="match status" value="1"/>
</dbReference>
<evidence type="ECO:0000313" key="2">
    <source>
        <dbReference type="Proteomes" id="UP000596938"/>
    </source>
</evidence>
<organism evidence="1 2">
    <name type="scientific">Pseudarthrobacter polychromogenes</name>
    <dbReference type="NCBI Taxonomy" id="1676"/>
    <lineage>
        <taxon>Bacteria</taxon>
        <taxon>Bacillati</taxon>
        <taxon>Actinomycetota</taxon>
        <taxon>Actinomycetes</taxon>
        <taxon>Micrococcales</taxon>
        <taxon>Micrococcaceae</taxon>
        <taxon>Pseudarthrobacter</taxon>
    </lineage>
</organism>
<proteinExistence type="predicted"/>
<dbReference type="Proteomes" id="UP000596938">
    <property type="component" value="Unassembled WGS sequence"/>
</dbReference>
<accession>A0ABQ1Y2G6</accession>
<dbReference type="EMBL" id="BMKU01000018">
    <property type="protein sequence ID" value="GGH09968.1"/>
    <property type="molecule type" value="Genomic_DNA"/>
</dbReference>
<protein>
    <submittedName>
        <fullName evidence="1">Uncharacterized protein</fullName>
    </submittedName>
</protein>
<evidence type="ECO:0000313" key="1">
    <source>
        <dbReference type="EMBL" id="GGH09968.1"/>
    </source>
</evidence>
<name>A0ABQ1Y2G6_9MICC</name>
<dbReference type="InterPro" id="IPR014710">
    <property type="entry name" value="RmlC-like_jellyroll"/>
</dbReference>
<sequence>MYHSTRADRRGSTDEVTLEDQRLAYSVSEASISPGIKDETISVSARTLFYCASGRGWISYPNSRTRYALEPGVVFVARERGALKIESTESMFLLLVEPRA</sequence>
<reference evidence="2" key="1">
    <citation type="journal article" date="2019" name="Int. J. Syst. Evol. Microbiol.">
        <title>The Global Catalogue of Microorganisms (GCM) 10K type strain sequencing project: providing services to taxonomists for standard genome sequencing and annotation.</title>
        <authorList>
            <consortium name="The Broad Institute Genomics Platform"/>
            <consortium name="The Broad Institute Genome Sequencing Center for Infectious Disease"/>
            <person name="Wu L."/>
            <person name="Ma J."/>
        </authorList>
    </citation>
    <scope>NUCLEOTIDE SEQUENCE [LARGE SCALE GENOMIC DNA]</scope>
    <source>
        <strain evidence="2">CGMCC 1.1927</strain>
    </source>
</reference>
<keyword evidence="2" id="KW-1185">Reference proteome</keyword>
<gene>
    <name evidence="1" type="ORF">GCM10011577_38630</name>
</gene>